<evidence type="ECO:0000256" key="5">
    <source>
        <dbReference type="ARBA" id="ARBA00022832"/>
    </source>
</evidence>
<dbReference type="Proteomes" id="UP001489004">
    <property type="component" value="Unassembled WGS sequence"/>
</dbReference>
<evidence type="ECO:0008006" key="13">
    <source>
        <dbReference type="Google" id="ProtNLM"/>
    </source>
</evidence>
<dbReference type="GO" id="GO:0005789">
    <property type="term" value="C:endoplasmic reticulum membrane"/>
    <property type="evidence" value="ECO:0007669"/>
    <property type="project" value="TreeGrafter"/>
</dbReference>
<accession>A0AAW1QGH2</accession>
<dbReference type="GO" id="GO:0009922">
    <property type="term" value="F:fatty acid elongase activity"/>
    <property type="evidence" value="ECO:0007669"/>
    <property type="project" value="InterPro"/>
</dbReference>
<dbReference type="GO" id="GO:0034625">
    <property type="term" value="P:fatty acid elongation, monounsaturated fatty acid"/>
    <property type="evidence" value="ECO:0007669"/>
    <property type="project" value="TreeGrafter"/>
</dbReference>
<keyword evidence="9" id="KW-0275">Fatty acid biosynthesis</keyword>
<comment type="subcellular location">
    <subcellularLocation>
        <location evidence="1">Membrane</location>
        <topology evidence="1">Multi-pass membrane protein</topology>
    </subcellularLocation>
</comment>
<keyword evidence="6 10" id="KW-1133">Transmembrane helix</keyword>
<keyword evidence="8 10" id="KW-0472">Membrane</keyword>
<dbReference type="InterPro" id="IPR030457">
    <property type="entry name" value="ELO_CS"/>
</dbReference>
<feature type="transmembrane region" description="Helical" evidence="10">
    <location>
        <begin position="138"/>
        <end position="158"/>
    </location>
</feature>
<keyword evidence="4 10" id="KW-0812">Transmembrane</keyword>
<proteinExistence type="predicted"/>
<evidence type="ECO:0000313" key="11">
    <source>
        <dbReference type="EMBL" id="KAK9820370.1"/>
    </source>
</evidence>
<dbReference type="GO" id="GO:0030148">
    <property type="term" value="P:sphingolipid biosynthetic process"/>
    <property type="evidence" value="ECO:0007669"/>
    <property type="project" value="TreeGrafter"/>
</dbReference>
<evidence type="ECO:0000256" key="4">
    <source>
        <dbReference type="ARBA" id="ARBA00022692"/>
    </source>
</evidence>
<dbReference type="GO" id="GO:0034626">
    <property type="term" value="P:fatty acid elongation, polyunsaturated fatty acid"/>
    <property type="evidence" value="ECO:0007669"/>
    <property type="project" value="TreeGrafter"/>
</dbReference>
<dbReference type="Pfam" id="PF01151">
    <property type="entry name" value="ELO"/>
    <property type="match status" value="1"/>
</dbReference>
<keyword evidence="12" id="KW-1185">Reference proteome</keyword>
<evidence type="ECO:0000256" key="9">
    <source>
        <dbReference type="ARBA" id="ARBA00023160"/>
    </source>
</evidence>
<evidence type="ECO:0000256" key="1">
    <source>
        <dbReference type="ARBA" id="ARBA00004141"/>
    </source>
</evidence>
<dbReference type="PROSITE" id="PS01188">
    <property type="entry name" value="ELO"/>
    <property type="match status" value="1"/>
</dbReference>
<organism evidence="11 12">
    <name type="scientific">[Myrmecia] bisecta</name>
    <dbReference type="NCBI Taxonomy" id="41462"/>
    <lineage>
        <taxon>Eukaryota</taxon>
        <taxon>Viridiplantae</taxon>
        <taxon>Chlorophyta</taxon>
        <taxon>core chlorophytes</taxon>
        <taxon>Trebouxiophyceae</taxon>
        <taxon>Trebouxiales</taxon>
        <taxon>Trebouxiaceae</taxon>
        <taxon>Myrmecia</taxon>
    </lineage>
</organism>
<feature type="transmembrane region" description="Helical" evidence="10">
    <location>
        <begin position="164"/>
        <end position="187"/>
    </location>
</feature>
<keyword evidence="2" id="KW-0444">Lipid biosynthesis</keyword>
<dbReference type="EMBL" id="JALJOR010000003">
    <property type="protein sequence ID" value="KAK9820370.1"/>
    <property type="molecule type" value="Genomic_DNA"/>
</dbReference>
<gene>
    <name evidence="11" type="ORF">WJX72_009566</name>
</gene>
<evidence type="ECO:0000256" key="8">
    <source>
        <dbReference type="ARBA" id="ARBA00023136"/>
    </source>
</evidence>
<evidence type="ECO:0000256" key="10">
    <source>
        <dbReference type="SAM" id="Phobius"/>
    </source>
</evidence>
<protein>
    <recommendedName>
        <fullName evidence="13">Very-long-chain 3-oxoacyl-CoA synthase</fullName>
    </recommendedName>
</protein>
<evidence type="ECO:0000256" key="3">
    <source>
        <dbReference type="ARBA" id="ARBA00022679"/>
    </source>
</evidence>
<sequence length="269" mass="31057">MAAYLVGPGYQDPRTQDWPLVDWKLPAAISALYILGIPVGHRIMRDREPLKLRRFATLHNAFLFALSLYMTVECVTQSYRNFGWSKHLQLWCNRNDPGPTFSDSGYRLARVLWIHYLSKAYEFGDTLIMILKKNKRQVSFLHVYHHATTFFPVWWAVVKYGPGGEAWFCCALNSLIHVGMYGYYFAAGLGLRVGGVKQLITQSQMIQFLLFMTQSVYMLFIKDCYRPRLSPIMLLVQCAIFFALFANFYRQAYLKKRAAPSKGASAKEE</sequence>
<dbReference type="PANTHER" id="PTHR11157:SF126">
    <property type="entry name" value="ELONGATION OF VERY LONG CHAIN FATTY ACIDS PROTEIN"/>
    <property type="match status" value="1"/>
</dbReference>
<evidence type="ECO:0000256" key="7">
    <source>
        <dbReference type="ARBA" id="ARBA00023098"/>
    </source>
</evidence>
<feature type="transmembrane region" description="Helical" evidence="10">
    <location>
        <begin position="199"/>
        <end position="220"/>
    </location>
</feature>
<name>A0AAW1QGH2_9CHLO</name>
<dbReference type="PANTHER" id="PTHR11157">
    <property type="entry name" value="FATTY ACID ACYL TRANSFERASE-RELATED"/>
    <property type="match status" value="1"/>
</dbReference>
<dbReference type="AlphaFoldDB" id="A0AAW1QGH2"/>
<dbReference type="GO" id="GO:0019367">
    <property type="term" value="P:fatty acid elongation, saturated fatty acid"/>
    <property type="evidence" value="ECO:0007669"/>
    <property type="project" value="TreeGrafter"/>
</dbReference>
<evidence type="ECO:0000313" key="12">
    <source>
        <dbReference type="Proteomes" id="UP001489004"/>
    </source>
</evidence>
<keyword evidence="5" id="KW-0276">Fatty acid metabolism</keyword>
<dbReference type="InterPro" id="IPR002076">
    <property type="entry name" value="ELO_fam"/>
</dbReference>
<dbReference type="GO" id="GO:0042761">
    <property type="term" value="P:very long-chain fatty acid biosynthetic process"/>
    <property type="evidence" value="ECO:0007669"/>
    <property type="project" value="TreeGrafter"/>
</dbReference>
<comment type="caution">
    <text evidence="11">The sequence shown here is derived from an EMBL/GenBank/DDBJ whole genome shotgun (WGS) entry which is preliminary data.</text>
</comment>
<evidence type="ECO:0000256" key="6">
    <source>
        <dbReference type="ARBA" id="ARBA00022989"/>
    </source>
</evidence>
<feature type="transmembrane region" description="Helical" evidence="10">
    <location>
        <begin position="25"/>
        <end position="44"/>
    </location>
</feature>
<keyword evidence="7" id="KW-0443">Lipid metabolism</keyword>
<feature type="transmembrane region" description="Helical" evidence="10">
    <location>
        <begin position="232"/>
        <end position="249"/>
    </location>
</feature>
<reference evidence="11 12" key="1">
    <citation type="journal article" date="2024" name="Nat. Commun.">
        <title>Phylogenomics reveals the evolutionary origins of lichenization in chlorophyte algae.</title>
        <authorList>
            <person name="Puginier C."/>
            <person name="Libourel C."/>
            <person name="Otte J."/>
            <person name="Skaloud P."/>
            <person name="Haon M."/>
            <person name="Grisel S."/>
            <person name="Petersen M."/>
            <person name="Berrin J.G."/>
            <person name="Delaux P.M."/>
            <person name="Dal Grande F."/>
            <person name="Keller J."/>
        </authorList>
    </citation>
    <scope>NUCLEOTIDE SEQUENCE [LARGE SCALE GENOMIC DNA]</scope>
    <source>
        <strain evidence="11 12">SAG 2043</strain>
    </source>
</reference>
<evidence type="ECO:0000256" key="2">
    <source>
        <dbReference type="ARBA" id="ARBA00022516"/>
    </source>
</evidence>
<keyword evidence="3" id="KW-0808">Transferase</keyword>